<organism evidence="1 2">
    <name type="scientific">Alkalibacterium olivapovliticus</name>
    <dbReference type="NCBI Taxonomy" id="99907"/>
    <lineage>
        <taxon>Bacteria</taxon>
        <taxon>Bacillati</taxon>
        <taxon>Bacillota</taxon>
        <taxon>Bacilli</taxon>
        <taxon>Lactobacillales</taxon>
        <taxon>Carnobacteriaceae</taxon>
        <taxon>Alkalibacterium</taxon>
    </lineage>
</organism>
<comment type="caution">
    <text evidence="1">The sequence shown here is derived from an EMBL/GenBank/DDBJ whole genome shotgun (WGS) entry which is preliminary data.</text>
</comment>
<keyword evidence="2" id="KW-1185">Reference proteome</keyword>
<dbReference type="PROSITE" id="PS51257">
    <property type="entry name" value="PROKAR_LIPOPROTEIN"/>
    <property type="match status" value="1"/>
</dbReference>
<dbReference type="Pfam" id="PF10368">
    <property type="entry name" value="YkyA"/>
    <property type="match status" value="1"/>
</dbReference>
<dbReference type="InterPro" id="IPR019454">
    <property type="entry name" value="Lipoprot_YkyA-like"/>
</dbReference>
<protein>
    <submittedName>
        <fullName evidence="1">Putative cell-wall binding lipoprotein</fullName>
    </submittedName>
</protein>
<dbReference type="RefSeq" id="WP_106191803.1">
    <property type="nucleotide sequence ID" value="NZ_PVTO01000005.1"/>
</dbReference>
<dbReference type="AlphaFoldDB" id="A0A2T0W9E0"/>
<evidence type="ECO:0000313" key="1">
    <source>
        <dbReference type="EMBL" id="PRY83303.1"/>
    </source>
</evidence>
<dbReference type="EMBL" id="PVTO01000005">
    <property type="protein sequence ID" value="PRY83303.1"/>
    <property type="molecule type" value="Genomic_DNA"/>
</dbReference>
<sequence length="215" mass="24511">MIRKRYTLITISALSLLLAGCDDGENVEGMQEATEELDRLKTETVDNLNQLYDLEVDLQSNFSDTLETDDDLTTLGDGSSPVFENIESRQTVLDSIEENETEMEAHQDTLDSYEGERLNQDEIDGVTNNVDLFIEHLAQYRNHYLETLSSQEDYFTSIANDDATYDEFSEGIQSINEERDALRDHLLELDDILVDFSTTLDQLSTTIEDELAEEE</sequence>
<reference evidence="1 2" key="1">
    <citation type="submission" date="2018-03" db="EMBL/GenBank/DDBJ databases">
        <title>Genomic Encyclopedia of Archaeal and Bacterial Type Strains, Phase II (KMG-II): from individual species to whole genera.</title>
        <authorList>
            <person name="Goeker M."/>
        </authorList>
    </citation>
    <scope>NUCLEOTIDE SEQUENCE [LARGE SCALE GENOMIC DNA]</scope>
    <source>
        <strain evidence="1 2">DSM 13175</strain>
    </source>
</reference>
<gene>
    <name evidence="1" type="ORF">CLV38_10584</name>
</gene>
<name>A0A2T0W9E0_9LACT</name>
<dbReference type="SUPFAM" id="SSF140423">
    <property type="entry name" value="MW0975(SA0943)-like"/>
    <property type="match status" value="1"/>
</dbReference>
<dbReference type="Gene3D" id="1.20.120.570">
    <property type="entry name" value="YkyA-like"/>
    <property type="match status" value="1"/>
</dbReference>
<dbReference type="InterPro" id="IPR036785">
    <property type="entry name" value="YkyA-like_sf"/>
</dbReference>
<accession>A0A2T0W9E0</accession>
<dbReference type="Proteomes" id="UP000238205">
    <property type="component" value="Unassembled WGS sequence"/>
</dbReference>
<proteinExistence type="predicted"/>
<evidence type="ECO:0000313" key="2">
    <source>
        <dbReference type="Proteomes" id="UP000238205"/>
    </source>
</evidence>
<keyword evidence="1" id="KW-0449">Lipoprotein</keyword>
<dbReference type="OrthoDB" id="2156400at2"/>